<proteinExistence type="predicted"/>
<dbReference type="EMBL" id="GBRH01205425">
    <property type="protein sequence ID" value="JAD92470.1"/>
    <property type="molecule type" value="Transcribed_RNA"/>
</dbReference>
<reference evidence="1" key="1">
    <citation type="submission" date="2014-09" db="EMBL/GenBank/DDBJ databases">
        <authorList>
            <person name="Magalhaes I.L.F."/>
            <person name="Oliveira U."/>
            <person name="Santos F.R."/>
            <person name="Vidigal T.H.D.A."/>
            <person name="Brescovit A.D."/>
            <person name="Santos A.J."/>
        </authorList>
    </citation>
    <scope>NUCLEOTIDE SEQUENCE</scope>
    <source>
        <tissue evidence="1">Shoot tissue taken approximately 20 cm above the soil surface</tissue>
    </source>
</reference>
<accession>A0A0A9E3I4</accession>
<protein>
    <submittedName>
        <fullName evidence="1">Uncharacterized protein</fullName>
    </submittedName>
</protein>
<organism evidence="1">
    <name type="scientific">Arundo donax</name>
    <name type="common">Giant reed</name>
    <name type="synonym">Donax arundinaceus</name>
    <dbReference type="NCBI Taxonomy" id="35708"/>
    <lineage>
        <taxon>Eukaryota</taxon>
        <taxon>Viridiplantae</taxon>
        <taxon>Streptophyta</taxon>
        <taxon>Embryophyta</taxon>
        <taxon>Tracheophyta</taxon>
        <taxon>Spermatophyta</taxon>
        <taxon>Magnoliopsida</taxon>
        <taxon>Liliopsida</taxon>
        <taxon>Poales</taxon>
        <taxon>Poaceae</taxon>
        <taxon>PACMAD clade</taxon>
        <taxon>Arundinoideae</taxon>
        <taxon>Arundineae</taxon>
        <taxon>Arundo</taxon>
    </lineage>
</organism>
<evidence type="ECO:0000313" key="1">
    <source>
        <dbReference type="EMBL" id="JAD92470.1"/>
    </source>
</evidence>
<name>A0A0A9E3I4_ARUDO</name>
<sequence length="28" mass="3339">MFKTLFTSTANSRLPNTYATLRHQNYDF</sequence>
<dbReference type="AlphaFoldDB" id="A0A0A9E3I4"/>
<reference evidence="1" key="2">
    <citation type="journal article" date="2015" name="Data Brief">
        <title>Shoot transcriptome of the giant reed, Arundo donax.</title>
        <authorList>
            <person name="Barrero R.A."/>
            <person name="Guerrero F.D."/>
            <person name="Moolhuijzen P."/>
            <person name="Goolsby J.A."/>
            <person name="Tidwell J."/>
            <person name="Bellgard S.E."/>
            <person name="Bellgard M.I."/>
        </authorList>
    </citation>
    <scope>NUCLEOTIDE SEQUENCE</scope>
    <source>
        <tissue evidence="1">Shoot tissue taken approximately 20 cm above the soil surface</tissue>
    </source>
</reference>